<evidence type="ECO:0000313" key="1">
    <source>
        <dbReference type="EMBL" id="QJX00257.1"/>
    </source>
</evidence>
<protein>
    <submittedName>
        <fullName evidence="1">Uncharacterized protein</fullName>
    </submittedName>
</protein>
<gene>
    <name evidence="1" type="ORF">FTUN_7882</name>
</gene>
<sequence length="48" mass="5081">MVTACGVRELVVGNTSGRSSLLQDDLAVSSTAAPRTIELAQMRFEIVS</sequence>
<dbReference type="EMBL" id="CP053452">
    <property type="protein sequence ID" value="QJX00257.1"/>
    <property type="molecule type" value="Genomic_DNA"/>
</dbReference>
<dbReference type="KEGG" id="ftj:FTUN_7882"/>
<name>A0A6M5Z3C8_9BACT</name>
<reference evidence="2" key="1">
    <citation type="submission" date="2020-05" db="EMBL/GenBank/DDBJ databases">
        <title>Frigoriglobus tundricola gen. nov., sp. nov., a psychrotolerant cellulolytic planctomycete of the family Gemmataceae with two divergent copies of 16S rRNA gene.</title>
        <authorList>
            <person name="Kulichevskaya I.S."/>
            <person name="Ivanova A.A."/>
            <person name="Naumoff D.G."/>
            <person name="Beletsky A.V."/>
            <person name="Rijpstra W.I.C."/>
            <person name="Sinninghe Damste J.S."/>
            <person name="Mardanov A.V."/>
            <person name="Ravin N.V."/>
            <person name="Dedysh S.N."/>
        </authorList>
    </citation>
    <scope>NUCLEOTIDE SEQUENCE [LARGE SCALE GENOMIC DNA]</scope>
    <source>
        <strain evidence="2">PL17</strain>
    </source>
</reference>
<evidence type="ECO:0000313" key="2">
    <source>
        <dbReference type="Proteomes" id="UP000503447"/>
    </source>
</evidence>
<dbReference type="Proteomes" id="UP000503447">
    <property type="component" value="Chromosome"/>
</dbReference>
<proteinExistence type="predicted"/>
<organism evidence="1 2">
    <name type="scientific">Frigoriglobus tundricola</name>
    <dbReference type="NCBI Taxonomy" id="2774151"/>
    <lineage>
        <taxon>Bacteria</taxon>
        <taxon>Pseudomonadati</taxon>
        <taxon>Planctomycetota</taxon>
        <taxon>Planctomycetia</taxon>
        <taxon>Gemmatales</taxon>
        <taxon>Gemmataceae</taxon>
        <taxon>Frigoriglobus</taxon>
    </lineage>
</organism>
<keyword evidence="2" id="KW-1185">Reference proteome</keyword>
<dbReference type="AlphaFoldDB" id="A0A6M5Z3C8"/>
<accession>A0A6M5Z3C8</accession>